<keyword evidence="1" id="KW-0472">Membrane</keyword>
<dbReference type="AlphaFoldDB" id="A0A9R1UGE1"/>
<comment type="caution">
    <text evidence="2">The sequence shown here is derived from an EMBL/GenBank/DDBJ whole genome shotgun (WGS) entry which is preliminary data.</text>
</comment>
<evidence type="ECO:0000313" key="2">
    <source>
        <dbReference type="EMBL" id="KAJ0186612.1"/>
    </source>
</evidence>
<feature type="transmembrane region" description="Helical" evidence="1">
    <location>
        <begin position="6"/>
        <end position="23"/>
    </location>
</feature>
<reference evidence="2 3" key="1">
    <citation type="journal article" date="2017" name="Nat. Commun.">
        <title>Genome assembly with in vitro proximity ligation data and whole-genome triplication in lettuce.</title>
        <authorList>
            <person name="Reyes-Chin-Wo S."/>
            <person name="Wang Z."/>
            <person name="Yang X."/>
            <person name="Kozik A."/>
            <person name="Arikit S."/>
            <person name="Song C."/>
            <person name="Xia L."/>
            <person name="Froenicke L."/>
            <person name="Lavelle D.O."/>
            <person name="Truco M.J."/>
            <person name="Xia R."/>
            <person name="Zhu S."/>
            <person name="Xu C."/>
            <person name="Xu H."/>
            <person name="Xu X."/>
            <person name="Cox K."/>
            <person name="Korf I."/>
            <person name="Meyers B.C."/>
            <person name="Michelmore R.W."/>
        </authorList>
    </citation>
    <scope>NUCLEOTIDE SEQUENCE [LARGE SCALE GENOMIC DNA]</scope>
    <source>
        <strain evidence="3">cv. Salinas</strain>
        <tissue evidence="2">Seedlings</tissue>
    </source>
</reference>
<sequence length="127" mass="14804">MIDILEILIVLLMMVSLQFIYLMKGNSFFWEVANLDKLDIFDLAQKANVKWSVEGDENSRFFHGMLKKKHHIFICGVSVNGDWVTELLAVEKKFLISILPSSNLSIIFRWRLKVIGFLLSDLRMLRV</sequence>
<evidence type="ECO:0000313" key="3">
    <source>
        <dbReference type="Proteomes" id="UP000235145"/>
    </source>
</evidence>
<name>A0A9R1UGE1_LACSA</name>
<evidence type="ECO:0000256" key="1">
    <source>
        <dbReference type="SAM" id="Phobius"/>
    </source>
</evidence>
<dbReference type="EMBL" id="NBSK02000009">
    <property type="protein sequence ID" value="KAJ0186612.1"/>
    <property type="molecule type" value="Genomic_DNA"/>
</dbReference>
<keyword evidence="3" id="KW-1185">Reference proteome</keyword>
<accession>A0A9R1UGE1</accession>
<gene>
    <name evidence="2" type="ORF">LSAT_V11C900494860</name>
</gene>
<keyword evidence="1" id="KW-0812">Transmembrane</keyword>
<protein>
    <submittedName>
        <fullName evidence="2">Uncharacterized protein</fullName>
    </submittedName>
</protein>
<keyword evidence="1" id="KW-1133">Transmembrane helix</keyword>
<dbReference type="Proteomes" id="UP000235145">
    <property type="component" value="Unassembled WGS sequence"/>
</dbReference>
<proteinExistence type="predicted"/>
<organism evidence="2 3">
    <name type="scientific">Lactuca sativa</name>
    <name type="common">Garden lettuce</name>
    <dbReference type="NCBI Taxonomy" id="4236"/>
    <lineage>
        <taxon>Eukaryota</taxon>
        <taxon>Viridiplantae</taxon>
        <taxon>Streptophyta</taxon>
        <taxon>Embryophyta</taxon>
        <taxon>Tracheophyta</taxon>
        <taxon>Spermatophyta</taxon>
        <taxon>Magnoliopsida</taxon>
        <taxon>eudicotyledons</taxon>
        <taxon>Gunneridae</taxon>
        <taxon>Pentapetalae</taxon>
        <taxon>asterids</taxon>
        <taxon>campanulids</taxon>
        <taxon>Asterales</taxon>
        <taxon>Asteraceae</taxon>
        <taxon>Cichorioideae</taxon>
        <taxon>Cichorieae</taxon>
        <taxon>Lactucinae</taxon>
        <taxon>Lactuca</taxon>
    </lineage>
</organism>